<feature type="transmembrane region" description="Helical" evidence="1">
    <location>
        <begin position="64"/>
        <end position="82"/>
    </location>
</feature>
<accession>R9BEJ8</accession>
<feature type="transmembrane region" description="Helical" evidence="1">
    <location>
        <begin position="23"/>
        <end position="44"/>
    </location>
</feature>
<dbReference type="PATRIC" id="fig|1120927.3.peg.582"/>
<proteinExistence type="predicted"/>
<dbReference type="EMBL" id="AQFM01000023">
    <property type="protein sequence ID" value="EOR10821.1"/>
    <property type="molecule type" value="Genomic_DNA"/>
</dbReference>
<keyword evidence="1" id="KW-0472">Membrane</keyword>
<sequence length="279" mass="32645">MLKIQSKINEYMHSEFLKNVQKFLGLISAISAFILVGLYFLFSYLLNKKDFTWSTTFFSLGKDISNALIPTLIILTVSLLLLKSLTDFFTNQRDEKLIDDIARRTLDDIKPYFSNDWKTQDFFKNKNWRLLFQNHKKVTIVTHYFDSWLSSHSKILEAFLKKGGELEFILPDENNVEHLKIIASRFNQPESHIKTKINNCKTKLNGIYTKANRKGTITITNSTKFHWNFFMLFDEKIFIISPYEGSVEVSSDSPALEFNLAKNEQVKNWIIKEIQSLRS</sequence>
<dbReference type="Proteomes" id="UP000016201">
    <property type="component" value="Unassembled WGS sequence"/>
</dbReference>
<protein>
    <submittedName>
        <fullName evidence="2">Uncharacterized protein</fullName>
    </submittedName>
</protein>
<gene>
    <name evidence="2" type="ORF">I593_00613</name>
</gene>
<evidence type="ECO:0000256" key="1">
    <source>
        <dbReference type="SAM" id="Phobius"/>
    </source>
</evidence>
<evidence type="ECO:0000313" key="2">
    <source>
        <dbReference type="EMBL" id="EOR10821.1"/>
    </source>
</evidence>
<keyword evidence="1" id="KW-0812">Transmembrane</keyword>
<keyword evidence="1" id="KW-1133">Transmembrane helix</keyword>
<organism evidence="2 3">
    <name type="scientific">Acinetobacter tandoii DSM 14970 = CIP 107469</name>
    <dbReference type="NCBI Taxonomy" id="1120927"/>
    <lineage>
        <taxon>Bacteria</taxon>
        <taxon>Pseudomonadati</taxon>
        <taxon>Pseudomonadota</taxon>
        <taxon>Gammaproteobacteria</taxon>
        <taxon>Moraxellales</taxon>
        <taxon>Moraxellaceae</taxon>
        <taxon>Acinetobacter</taxon>
    </lineage>
</organism>
<name>R9BEJ8_9GAMM</name>
<keyword evidence="3" id="KW-1185">Reference proteome</keyword>
<dbReference type="AlphaFoldDB" id="R9BEJ8"/>
<reference evidence="2 3" key="1">
    <citation type="submission" date="2013-03" db="EMBL/GenBank/DDBJ databases">
        <title>The Genome Sequence of Acinetobacter tandoii CIP 107469.</title>
        <authorList>
            <consortium name="The Broad Institute Genome Sequencing Platform"/>
            <consortium name="The Broad Institute Genome Sequencing Center for Infectious Disease"/>
            <person name="Cerqueira G."/>
            <person name="Feldgarden M."/>
            <person name="Courvalin P."/>
            <person name="Perichon B."/>
            <person name="Grillot-Courvalin C."/>
            <person name="Clermont D."/>
            <person name="Rocha E."/>
            <person name="Yoon E.-J."/>
            <person name="Nemec A."/>
            <person name="Walker B."/>
            <person name="Young S.K."/>
            <person name="Zeng Q."/>
            <person name="Gargeya S."/>
            <person name="Fitzgerald M."/>
            <person name="Haas B."/>
            <person name="Abouelleil A."/>
            <person name="Alvarado L."/>
            <person name="Arachchi H.M."/>
            <person name="Berlin A.M."/>
            <person name="Chapman S.B."/>
            <person name="Dewar J."/>
            <person name="Goldberg J."/>
            <person name="Griggs A."/>
            <person name="Gujja S."/>
            <person name="Hansen M."/>
            <person name="Howarth C."/>
            <person name="Imamovic A."/>
            <person name="Larimer J."/>
            <person name="McCowan C."/>
            <person name="Murphy C."/>
            <person name="Neiman D."/>
            <person name="Pearson M."/>
            <person name="Priest M."/>
            <person name="Roberts A."/>
            <person name="Saif S."/>
            <person name="Shea T."/>
            <person name="Sisk P."/>
            <person name="Sykes S."/>
            <person name="Wortman J."/>
            <person name="Nusbaum C."/>
            <person name="Birren B."/>
        </authorList>
    </citation>
    <scope>NUCLEOTIDE SEQUENCE [LARGE SCALE GENOMIC DNA]</scope>
    <source>
        <strain evidence="2 3">CIP 107469</strain>
    </source>
</reference>
<comment type="caution">
    <text evidence="2">The sequence shown here is derived from an EMBL/GenBank/DDBJ whole genome shotgun (WGS) entry which is preliminary data.</text>
</comment>
<evidence type="ECO:0000313" key="3">
    <source>
        <dbReference type="Proteomes" id="UP000016201"/>
    </source>
</evidence>